<reference evidence="4 5" key="2">
    <citation type="journal article" date="2011" name="J. Bacteriol.">
        <title>Complete genome sequence of a carbon monoxide-utilizing acetogen, Eubacterium limosum KIST612.</title>
        <authorList>
            <person name="Roh H."/>
            <person name="Ko H.J."/>
            <person name="Kim D."/>
            <person name="Choi D.G."/>
            <person name="Park S."/>
            <person name="Kim S."/>
            <person name="Chang I.S."/>
            <person name="Choi I.G."/>
        </authorList>
    </citation>
    <scope>NUCLEOTIDE SEQUENCE [LARGE SCALE GENOMIC DNA]</scope>
    <source>
        <strain evidence="4 5">KIST612</strain>
    </source>
</reference>
<dbReference type="eggNOG" id="COG1454">
    <property type="taxonomic scope" value="Bacteria"/>
</dbReference>
<dbReference type="FunFam" id="3.40.50.1970:FF:000003">
    <property type="entry name" value="Alcohol dehydrogenase, iron-containing"/>
    <property type="match status" value="1"/>
</dbReference>
<dbReference type="InterPro" id="IPR039697">
    <property type="entry name" value="Alcohol_dehydrogenase_Fe"/>
</dbReference>
<feature type="domain" description="Fe-containing alcohol dehydrogenase-like C-terminal" evidence="3">
    <location>
        <begin position="180"/>
        <end position="378"/>
    </location>
</feature>
<keyword evidence="1" id="KW-0560">Oxidoreductase</keyword>
<dbReference type="EMBL" id="CP002273">
    <property type="protein sequence ID" value="ADO37727.1"/>
    <property type="molecule type" value="Genomic_DNA"/>
</dbReference>
<dbReference type="PANTHER" id="PTHR11496">
    <property type="entry name" value="ALCOHOL DEHYDROGENASE"/>
    <property type="match status" value="1"/>
</dbReference>
<sequence>MSMDKYQEGNMEVFELNTKVISGVDCLEYFNQYKNQGIFIVCDKFLAENQSVTRILKEIDDSNKVVLFTDVVPDPPLEEVAAGMKRLMASSCDVIVAFGGGSAIDAAKAILFFTARQTGKVFEFIAIPTTSGTGSDATAATVITDLQAKVKHLFADPMMLPAVALLNPDFTRSVPKPIVANTGIDVLTHALEAYVAQGRDNFSDCFAEKSVQIITQSLLITYNDPDNTYHREQMQVASTMAGMAFNKAGLGINHGIAHNLGGMFHIPHGLANAILLPHVVTFNSRDEGCLNRYALLAKVTGIAPFTDTARVAVDKLIAYIRDIMEKMEMPTSLIAWGMDRNEFEAGKRQLAENALVDTCTQTTPLMPTADEVLEILNNISQ</sequence>
<dbReference type="KEGG" id="elm:ELI_2746"/>
<evidence type="ECO:0000256" key="1">
    <source>
        <dbReference type="ARBA" id="ARBA00023002"/>
    </source>
</evidence>
<feature type="domain" description="Alcohol dehydrogenase iron-type/glycerol dehydrogenase GldA" evidence="2">
    <location>
        <begin position="18"/>
        <end position="168"/>
    </location>
</feature>
<dbReference type="Proteomes" id="UP000006873">
    <property type="component" value="Chromosome"/>
</dbReference>
<dbReference type="AlphaFoldDB" id="E3GEB7"/>
<keyword evidence="5" id="KW-1185">Reference proteome</keyword>
<dbReference type="InterPro" id="IPR001670">
    <property type="entry name" value="ADH_Fe/GldA"/>
</dbReference>
<dbReference type="Gene3D" id="1.20.1090.10">
    <property type="entry name" value="Dehydroquinate synthase-like - alpha domain"/>
    <property type="match status" value="1"/>
</dbReference>
<name>E3GEB7_9FIRM</name>
<reference key="1">
    <citation type="submission" date="2010-09" db="EMBL/GenBank/DDBJ databases">
        <authorList>
            <person name="Roh H."/>
            <person name="Ko H.-J."/>
            <person name="Kim D."/>
            <person name="Choi D.G."/>
            <person name="Park S."/>
            <person name="Kim S."/>
            <person name="Kim K.H."/>
            <person name="Chang I.S."/>
            <person name="Choi I.-G."/>
        </authorList>
    </citation>
    <scope>NUCLEOTIDE SEQUENCE</scope>
    <source>
        <strain>KIST612</strain>
    </source>
</reference>
<dbReference type="GO" id="GO:0046872">
    <property type="term" value="F:metal ion binding"/>
    <property type="evidence" value="ECO:0007669"/>
    <property type="project" value="InterPro"/>
</dbReference>
<gene>
    <name evidence="4" type="ordered locus">ELI_2746</name>
</gene>
<evidence type="ECO:0000259" key="2">
    <source>
        <dbReference type="Pfam" id="PF00465"/>
    </source>
</evidence>
<dbReference type="HOGENOM" id="CLU_007207_0_0_9"/>
<evidence type="ECO:0000313" key="4">
    <source>
        <dbReference type="EMBL" id="ADO37727.1"/>
    </source>
</evidence>
<accession>E3GEB7</accession>
<evidence type="ECO:0000259" key="3">
    <source>
        <dbReference type="Pfam" id="PF25137"/>
    </source>
</evidence>
<proteinExistence type="predicted"/>
<organism evidence="4 5">
    <name type="scientific">Eubacterium callanderi</name>
    <dbReference type="NCBI Taxonomy" id="53442"/>
    <lineage>
        <taxon>Bacteria</taxon>
        <taxon>Bacillati</taxon>
        <taxon>Bacillota</taxon>
        <taxon>Clostridia</taxon>
        <taxon>Eubacteriales</taxon>
        <taxon>Eubacteriaceae</taxon>
        <taxon>Eubacterium</taxon>
    </lineage>
</organism>
<dbReference type="CDD" id="cd08180">
    <property type="entry name" value="PDD"/>
    <property type="match status" value="1"/>
</dbReference>
<dbReference type="InterPro" id="IPR056798">
    <property type="entry name" value="ADH_Fe_C"/>
</dbReference>
<protein>
    <submittedName>
        <fullName evidence="4">Alcohol dehydrogenase</fullName>
    </submittedName>
</protein>
<dbReference type="SUPFAM" id="SSF56796">
    <property type="entry name" value="Dehydroquinate synthase-like"/>
    <property type="match status" value="1"/>
</dbReference>
<dbReference type="PANTHER" id="PTHR11496:SF83">
    <property type="entry name" value="HYDROXYACID-OXOACID TRANSHYDROGENASE, MITOCHONDRIAL"/>
    <property type="match status" value="1"/>
</dbReference>
<dbReference type="Pfam" id="PF25137">
    <property type="entry name" value="ADH_Fe_C"/>
    <property type="match status" value="1"/>
</dbReference>
<dbReference type="GO" id="GO:0004022">
    <property type="term" value="F:alcohol dehydrogenase (NAD+) activity"/>
    <property type="evidence" value="ECO:0007669"/>
    <property type="project" value="UniProtKB-ARBA"/>
</dbReference>
<dbReference type="FunFam" id="1.20.1090.10:FF:000001">
    <property type="entry name" value="Aldehyde-alcohol dehydrogenase"/>
    <property type="match status" value="1"/>
</dbReference>
<dbReference type="Pfam" id="PF00465">
    <property type="entry name" value="Fe-ADH"/>
    <property type="match status" value="1"/>
</dbReference>
<evidence type="ECO:0000313" key="5">
    <source>
        <dbReference type="Proteomes" id="UP000006873"/>
    </source>
</evidence>
<dbReference type="Gene3D" id="3.40.50.1970">
    <property type="match status" value="1"/>
</dbReference>